<reference evidence="1" key="1">
    <citation type="submission" date="2013-07" db="EMBL/GenBank/DDBJ databases">
        <title>Sub-species coevolution in mutualistic symbiosis.</title>
        <authorList>
            <person name="Murfin K."/>
            <person name="Klassen J."/>
            <person name="Lee M."/>
            <person name="Forst S."/>
            <person name="Stock P."/>
            <person name="Goodrich-Blair H."/>
        </authorList>
    </citation>
    <scope>NUCLEOTIDE SEQUENCE [LARGE SCALE GENOMIC DNA]</scope>
    <source>
        <strain evidence="1">Oregonense</strain>
    </source>
</reference>
<accession>A0A077PB97</accession>
<evidence type="ECO:0000313" key="1">
    <source>
        <dbReference type="EMBL" id="CDH06981.1"/>
    </source>
</evidence>
<dbReference type="AlphaFoldDB" id="A0A077PB97"/>
<organism evidence="1 2">
    <name type="scientific">Xenorhabdus bovienii str. oregonense</name>
    <dbReference type="NCBI Taxonomy" id="1398202"/>
    <lineage>
        <taxon>Bacteria</taxon>
        <taxon>Pseudomonadati</taxon>
        <taxon>Pseudomonadota</taxon>
        <taxon>Gammaproteobacteria</taxon>
        <taxon>Enterobacterales</taxon>
        <taxon>Morganellaceae</taxon>
        <taxon>Xenorhabdus</taxon>
    </lineage>
</organism>
<comment type="caution">
    <text evidence="1">The sequence shown here is derived from an EMBL/GenBank/DDBJ whole genome shotgun (WGS) entry which is preliminary data.</text>
</comment>
<proteinExistence type="predicted"/>
<protein>
    <submittedName>
        <fullName evidence="1">Uncharacterized protein</fullName>
    </submittedName>
</protein>
<gene>
    <name evidence="1" type="ORF">XBO1_2510015</name>
</gene>
<evidence type="ECO:0000313" key="2">
    <source>
        <dbReference type="Proteomes" id="UP000028483"/>
    </source>
</evidence>
<sequence>MDAHDLFHRNGESIERVVIPQILFGGVGKFGDVLKLPEITGMDAGGVKFAAVHGHVVVGVMERPFYLFKLVRLNFVT</sequence>
<dbReference type="EMBL" id="CBSX010000170">
    <property type="protein sequence ID" value="CDH06981.1"/>
    <property type="molecule type" value="Genomic_DNA"/>
</dbReference>
<name>A0A077PB97_XENBV</name>
<dbReference type="HOGENOM" id="CLU_2637243_0_0_6"/>
<dbReference type="Proteomes" id="UP000028483">
    <property type="component" value="Unassembled WGS sequence"/>
</dbReference>